<sequence length="71" mass="8562">MNYIKQLECQKAELQDQLISRAERIQELRAYLASTKFNYDPADGSRTDWIATKDVLRWLQYIEEPVEEYLY</sequence>
<proteinExistence type="predicted"/>
<gene>
    <name evidence="1" type="ORF">UFOVP713_66</name>
</gene>
<accession>A0A6J5NKB3</accession>
<name>A0A6J5NKB3_9CAUD</name>
<evidence type="ECO:0000313" key="1">
    <source>
        <dbReference type="EMBL" id="CAB4159247.1"/>
    </source>
</evidence>
<organism evidence="1">
    <name type="scientific">uncultured Caudovirales phage</name>
    <dbReference type="NCBI Taxonomy" id="2100421"/>
    <lineage>
        <taxon>Viruses</taxon>
        <taxon>Duplodnaviria</taxon>
        <taxon>Heunggongvirae</taxon>
        <taxon>Uroviricota</taxon>
        <taxon>Caudoviricetes</taxon>
        <taxon>Peduoviridae</taxon>
        <taxon>Maltschvirus</taxon>
        <taxon>Maltschvirus maltsch</taxon>
    </lineage>
</organism>
<protein>
    <submittedName>
        <fullName evidence="1">Uncharacterized protein</fullName>
    </submittedName>
</protein>
<reference evidence="1" key="1">
    <citation type="submission" date="2020-04" db="EMBL/GenBank/DDBJ databases">
        <authorList>
            <person name="Chiriac C."/>
            <person name="Salcher M."/>
            <person name="Ghai R."/>
            <person name="Kavagutti S V."/>
        </authorList>
    </citation>
    <scope>NUCLEOTIDE SEQUENCE</scope>
</reference>
<dbReference type="EMBL" id="LR796676">
    <property type="protein sequence ID" value="CAB4159247.1"/>
    <property type="molecule type" value="Genomic_DNA"/>
</dbReference>